<reference evidence="2 3" key="1">
    <citation type="submission" date="2016-04" db="EMBL/GenBank/DDBJ databases">
        <title>Complete genome sequence of Bacillus oceanisediminis strain 2691.</title>
        <authorList>
            <person name="Jeong H."/>
            <person name="Kim H.J."/>
            <person name="Lee D.-W."/>
        </authorList>
    </citation>
    <scope>NUCLEOTIDE SEQUENCE [LARGE SCALE GENOMIC DNA]</scope>
    <source>
        <strain evidence="2 3">2691</strain>
    </source>
</reference>
<accession>A0A160MC84</accession>
<evidence type="ECO:0000313" key="3">
    <source>
        <dbReference type="Proteomes" id="UP000077856"/>
    </source>
</evidence>
<evidence type="ECO:0000256" key="1">
    <source>
        <dbReference type="SAM" id="Phobius"/>
    </source>
</evidence>
<gene>
    <name evidence="2" type="ORF">A361_14420</name>
</gene>
<dbReference type="eggNOG" id="ENOG5031FXM">
    <property type="taxonomic scope" value="Bacteria"/>
</dbReference>
<proteinExistence type="predicted"/>
<evidence type="ECO:0000313" key="2">
    <source>
        <dbReference type="EMBL" id="AND40294.1"/>
    </source>
</evidence>
<dbReference type="RefSeq" id="WP_009334256.1">
    <property type="nucleotide sequence ID" value="NZ_CP015506.1"/>
</dbReference>
<keyword evidence="1" id="KW-0812">Transmembrane</keyword>
<organism evidence="2 3">
    <name type="scientific">Cytobacillus oceanisediminis 2691</name>
    <dbReference type="NCBI Taxonomy" id="1196031"/>
    <lineage>
        <taxon>Bacteria</taxon>
        <taxon>Bacillati</taxon>
        <taxon>Bacillota</taxon>
        <taxon>Bacilli</taxon>
        <taxon>Bacillales</taxon>
        <taxon>Bacillaceae</taxon>
        <taxon>Cytobacillus</taxon>
    </lineage>
</organism>
<sequence>MEVFGFIFLWGIPLLLLWSFILTLVEVKRAGSEGQFLGRTLTFIGGIYHYTISSFAAWIGLIAIAFGIAALVEGSILGALFFGLFGVFMVYNFFPRLNMPE</sequence>
<dbReference type="AlphaFoldDB" id="A0A160MC84"/>
<dbReference type="Proteomes" id="UP000077856">
    <property type="component" value="Chromosome"/>
</dbReference>
<feature type="transmembrane region" description="Helical" evidence="1">
    <location>
        <begin position="76"/>
        <end position="94"/>
    </location>
</feature>
<feature type="transmembrane region" description="Helical" evidence="1">
    <location>
        <begin position="47"/>
        <end position="70"/>
    </location>
</feature>
<dbReference type="KEGG" id="bon:A361_14420"/>
<feature type="transmembrane region" description="Helical" evidence="1">
    <location>
        <begin position="6"/>
        <end position="27"/>
    </location>
</feature>
<keyword evidence="1" id="KW-0472">Membrane</keyword>
<dbReference type="EMBL" id="CP015506">
    <property type="protein sequence ID" value="AND40294.1"/>
    <property type="molecule type" value="Genomic_DNA"/>
</dbReference>
<name>A0A160MC84_9BACI</name>
<keyword evidence="1" id="KW-1133">Transmembrane helix</keyword>
<dbReference type="STRING" id="1196031.A361_14420"/>
<protein>
    <submittedName>
        <fullName evidence="2">Uncharacterized protein</fullName>
    </submittedName>
</protein>